<gene>
    <name evidence="8" type="ORF">SAMN02745243_00722</name>
</gene>
<dbReference type="SUPFAM" id="SSF102114">
    <property type="entry name" value="Radical SAM enzymes"/>
    <property type="match status" value="1"/>
</dbReference>
<dbReference type="AlphaFoldDB" id="A0A1M6JTR6"/>
<keyword evidence="3" id="KW-0949">S-adenosyl-L-methionine</keyword>
<evidence type="ECO:0000256" key="4">
    <source>
        <dbReference type="ARBA" id="ARBA00022723"/>
    </source>
</evidence>
<dbReference type="PROSITE" id="PS51918">
    <property type="entry name" value="RADICAL_SAM"/>
    <property type="match status" value="1"/>
</dbReference>
<evidence type="ECO:0000256" key="2">
    <source>
        <dbReference type="ARBA" id="ARBA00022485"/>
    </source>
</evidence>
<evidence type="ECO:0000256" key="3">
    <source>
        <dbReference type="ARBA" id="ARBA00022691"/>
    </source>
</evidence>
<dbReference type="Proteomes" id="UP000184301">
    <property type="component" value="Unassembled WGS sequence"/>
</dbReference>
<dbReference type="EMBL" id="FQZY01000010">
    <property type="protein sequence ID" value="SHJ50056.1"/>
    <property type="molecule type" value="Genomic_DNA"/>
</dbReference>
<evidence type="ECO:0000313" key="8">
    <source>
        <dbReference type="EMBL" id="SHJ50056.1"/>
    </source>
</evidence>
<organism evidence="8 9">
    <name type="scientific">Hespellia stercorisuis DSM 15480</name>
    <dbReference type="NCBI Taxonomy" id="1121950"/>
    <lineage>
        <taxon>Bacteria</taxon>
        <taxon>Bacillati</taxon>
        <taxon>Bacillota</taxon>
        <taxon>Clostridia</taxon>
        <taxon>Lachnospirales</taxon>
        <taxon>Lachnospiraceae</taxon>
        <taxon>Hespellia</taxon>
    </lineage>
</organism>
<reference evidence="8 9" key="1">
    <citation type="submission" date="2016-11" db="EMBL/GenBank/DDBJ databases">
        <authorList>
            <person name="Jaros S."/>
            <person name="Januszkiewicz K."/>
            <person name="Wedrychowicz H."/>
        </authorList>
    </citation>
    <scope>NUCLEOTIDE SEQUENCE [LARGE SCALE GENOMIC DNA]</scope>
    <source>
        <strain evidence="8 9">DSM 15480</strain>
    </source>
</reference>
<dbReference type="PROSITE" id="PS51257">
    <property type="entry name" value="PROKAR_LIPOPROTEIN"/>
    <property type="match status" value="1"/>
</dbReference>
<dbReference type="GO" id="GO:0046872">
    <property type="term" value="F:metal ion binding"/>
    <property type="evidence" value="ECO:0007669"/>
    <property type="project" value="UniProtKB-KW"/>
</dbReference>
<sequence>MKIQGLQKLTLLDYPGQVACTIFTAGCNFRCPFCHNASLVTHVDDSLCISEEEIVHFLRKRQGILDGVCISGGEPLMQPDIMEFAAQVKELGYAVKLDTNGSFPVRLAQLVEAQLVDYVAMDIKNAPDSYGKTIGIERYDIAPVLQSVDILMNGSVPFEFRTTVVRELHQRSDFAAIGRWIKGGEPYFLQNFQDSGDLIQSGLHDYSKEILEQAAEIIRKNVPNVELRGVD</sequence>
<dbReference type="InterPro" id="IPR058240">
    <property type="entry name" value="rSAM_sf"/>
</dbReference>
<keyword evidence="8" id="KW-0670">Pyruvate</keyword>
<dbReference type="InterPro" id="IPR007197">
    <property type="entry name" value="rSAM"/>
</dbReference>
<name>A0A1M6JTR6_9FIRM</name>
<accession>A0A1M6JTR6</accession>
<dbReference type="PANTHER" id="PTHR30352">
    <property type="entry name" value="PYRUVATE FORMATE-LYASE-ACTIVATING ENZYME"/>
    <property type="match status" value="1"/>
</dbReference>
<keyword evidence="5" id="KW-0408">Iron</keyword>
<evidence type="ECO:0000259" key="7">
    <source>
        <dbReference type="PROSITE" id="PS51918"/>
    </source>
</evidence>
<keyword evidence="6" id="KW-0411">Iron-sulfur</keyword>
<dbReference type="SFLD" id="SFLDG01094">
    <property type="entry name" value="Uncharacterised_Radical_SAM_Su"/>
    <property type="match status" value="1"/>
</dbReference>
<dbReference type="InterPro" id="IPR034457">
    <property type="entry name" value="Organic_radical-activating"/>
</dbReference>
<evidence type="ECO:0000256" key="6">
    <source>
        <dbReference type="ARBA" id="ARBA00023014"/>
    </source>
</evidence>
<dbReference type="Gene3D" id="3.20.20.70">
    <property type="entry name" value="Aldolase class I"/>
    <property type="match status" value="1"/>
</dbReference>
<protein>
    <submittedName>
        <fullName evidence="8">Pyruvate formate lyase activating enzyme</fullName>
    </submittedName>
</protein>
<dbReference type="GO" id="GO:0051539">
    <property type="term" value="F:4 iron, 4 sulfur cluster binding"/>
    <property type="evidence" value="ECO:0007669"/>
    <property type="project" value="UniProtKB-KW"/>
</dbReference>
<dbReference type="SFLD" id="SFLDG01067">
    <property type="entry name" value="SPASM/twitch_domain_containing"/>
    <property type="match status" value="1"/>
</dbReference>
<dbReference type="RefSeq" id="WP_073105227.1">
    <property type="nucleotide sequence ID" value="NZ_FQZY01000010.1"/>
</dbReference>
<dbReference type="InterPro" id="IPR013785">
    <property type="entry name" value="Aldolase_TIM"/>
</dbReference>
<dbReference type="NCBIfam" id="TIGR02495">
    <property type="entry name" value="NrdG2"/>
    <property type="match status" value="1"/>
</dbReference>
<proteinExistence type="predicted"/>
<dbReference type="SFLD" id="SFLDS00029">
    <property type="entry name" value="Radical_SAM"/>
    <property type="match status" value="1"/>
</dbReference>
<evidence type="ECO:0000313" key="9">
    <source>
        <dbReference type="Proteomes" id="UP000184301"/>
    </source>
</evidence>
<dbReference type="CDD" id="cd01335">
    <property type="entry name" value="Radical_SAM"/>
    <property type="match status" value="1"/>
</dbReference>
<dbReference type="GO" id="GO:0016829">
    <property type="term" value="F:lyase activity"/>
    <property type="evidence" value="ECO:0007669"/>
    <property type="project" value="UniProtKB-KW"/>
</dbReference>
<keyword evidence="2" id="KW-0004">4Fe-4S</keyword>
<evidence type="ECO:0000256" key="1">
    <source>
        <dbReference type="ARBA" id="ARBA00001966"/>
    </source>
</evidence>
<keyword evidence="8" id="KW-0456">Lyase</keyword>
<dbReference type="InterPro" id="IPR012840">
    <property type="entry name" value="NrdG2"/>
</dbReference>
<keyword evidence="9" id="KW-1185">Reference proteome</keyword>
<keyword evidence="4" id="KW-0479">Metal-binding</keyword>
<dbReference type="STRING" id="1121950.SAMN02745243_00722"/>
<evidence type="ECO:0000256" key="5">
    <source>
        <dbReference type="ARBA" id="ARBA00023004"/>
    </source>
</evidence>
<dbReference type="OrthoDB" id="9782387at2"/>
<comment type="cofactor">
    <cofactor evidence="1">
        <name>[4Fe-4S] cluster</name>
        <dbReference type="ChEBI" id="CHEBI:49883"/>
    </cofactor>
</comment>
<dbReference type="Pfam" id="PF04055">
    <property type="entry name" value="Radical_SAM"/>
    <property type="match status" value="1"/>
</dbReference>
<feature type="domain" description="Radical SAM core" evidence="7">
    <location>
        <begin position="13"/>
        <end position="221"/>
    </location>
</feature>
<dbReference type="PANTHER" id="PTHR30352:SF13">
    <property type="entry name" value="GLYCYL-RADICAL ENZYME ACTIVATING ENZYME YJJW-RELATED"/>
    <property type="match status" value="1"/>
</dbReference>